<keyword evidence="1" id="KW-0732">Signal</keyword>
<keyword evidence="3" id="KW-1185">Reference proteome</keyword>
<organism evidence="2 3">
    <name type="scientific">Pontivivens marinum</name>
    <dbReference type="NCBI Taxonomy" id="1690039"/>
    <lineage>
        <taxon>Bacteria</taxon>
        <taxon>Pseudomonadati</taxon>
        <taxon>Pseudomonadota</taxon>
        <taxon>Alphaproteobacteria</taxon>
        <taxon>Rhodobacterales</taxon>
        <taxon>Paracoccaceae</taxon>
        <taxon>Pontivivens</taxon>
    </lineage>
</organism>
<accession>A0A2C9CQN7</accession>
<proteinExistence type="predicted"/>
<dbReference type="EMBL" id="OCTN01000002">
    <property type="protein sequence ID" value="SOH93530.1"/>
    <property type="molecule type" value="Genomic_DNA"/>
</dbReference>
<evidence type="ECO:0000313" key="3">
    <source>
        <dbReference type="Proteomes" id="UP000220034"/>
    </source>
</evidence>
<feature type="chain" id="PRO_5012361215" evidence="1">
    <location>
        <begin position="22"/>
        <end position="152"/>
    </location>
</feature>
<protein>
    <submittedName>
        <fullName evidence="2">Uncharacterized protein</fullName>
    </submittedName>
</protein>
<reference evidence="3" key="1">
    <citation type="submission" date="2017-09" db="EMBL/GenBank/DDBJ databases">
        <authorList>
            <person name="Varghese N."/>
            <person name="Submissions S."/>
        </authorList>
    </citation>
    <scope>NUCLEOTIDE SEQUENCE [LARGE SCALE GENOMIC DNA]</scope>
    <source>
        <strain evidence="3">C7</strain>
    </source>
</reference>
<feature type="signal peptide" evidence="1">
    <location>
        <begin position="1"/>
        <end position="21"/>
    </location>
</feature>
<name>A0A2C9CQN7_9RHOB</name>
<sequence>MFERRLITMSGLAIMATLTLAACNREEVEAEPEVVVEPDMRVAQIDRLDIGRSPGGWIVTAHARDERGVIERMHFSEGERTDDVLSYDLESAITEIPAQGLGRLMPQAGLAAEFIPDAELDGVMVIEVNALNGSQRITVPQRVQAPVEVEAQ</sequence>
<dbReference type="PROSITE" id="PS51257">
    <property type="entry name" value="PROKAR_LIPOPROTEIN"/>
    <property type="match status" value="1"/>
</dbReference>
<dbReference type="RefSeq" id="WP_097929108.1">
    <property type="nucleotide sequence ID" value="NZ_OCTN01000002.1"/>
</dbReference>
<dbReference type="Proteomes" id="UP000220034">
    <property type="component" value="Unassembled WGS sequence"/>
</dbReference>
<evidence type="ECO:0000256" key="1">
    <source>
        <dbReference type="SAM" id="SignalP"/>
    </source>
</evidence>
<gene>
    <name evidence="2" type="ORF">SAMN06273572_102207</name>
</gene>
<dbReference type="AlphaFoldDB" id="A0A2C9CQN7"/>
<evidence type="ECO:0000313" key="2">
    <source>
        <dbReference type="EMBL" id="SOH93530.1"/>
    </source>
</evidence>